<organism evidence="1 2">
    <name type="scientific">Sulfurifustis variabilis</name>
    <dbReference type="NCBI Taxonomy" id="1675686"/>
    <lineage>
        <taxon>Bacteria</taxon>
        <taxon>Pseudomonadati</taxon>
        <taxon>Pseudomonadota</taxon>
        <taxon>Gammaproteobacteria</taxon>
        <taxon>Acidiferrobacterales</taxon>
        <taxon>Acidiferrobacteraceae</taxon>
        <taxon>Sulfurifustis</taxon>
    </lineage>
</organism>
<dbReference type="Proteomes" id="UP000218899">
    <property type="component" value="Chromosome"/>
</dbReference>
<proteinExistence type="predicted"/>
<dbReference type="KEGG" id="sva:SVA_1977"/>
<gene>
    <name evidence="1" type="ORF">SVA_1977</name>
</gene>
<accession>A0A1B4V4S7</accession>
<dbReference type="EMBL" id="AP014936">
    <property type="protein sequence ID" value="BAU48529.1"/>
    <property type="molecule type" value="Genomic_DNA"/>
</dbReference>
<dbReference type="AlphaFoldDB" id="A0A1B4V4S7"/>
<reference evidence="1 2" key="1">
    <citation type="submission" date="2015-08" db="EMBL/GenBank/DDBJ databases">
        <title>Complete genome sequence of Sulfurifustis variabilis.</title>
        <authorList>
            <person name="Miura A."/>
            <person name="Kojima H."/>
            <person name="Fukui M."/>
        </authorList>
    </citation>
    <scope>NUCLEOTIDE SEQUENCE [LARGE SCALE GENOMIC DNA]</scope>
    <source>
        <strain evidence="2">skN76</strain>
    </source>
</reference>
<keyword evidence="2" id="KW-1185">Reference proteome</keyword>
<evidence type="ECO:0000313" key="1">
    <source>
        <dbReference type="EMBL" id="BAU48529.1"/>
    </source>
</evidence>
<evidence type="ECO:0000313" key="2">
    <source>
        <dbReference type="Proteomes" id="UP000218899"/>
    </source>
</evidence>
<name>A0A1B4V4S7_9GAMM</name>
<protein>
    <submittedName>
        <fullName evidence="1">Uncharacterized protein</fullName>
    </submittedName>
</protein>
<sequence>MSQFAPGELVKTAALNHSATSPMNSVLLLAAGFAVEARRLPAIARRLDPPPAPLDPPFVARTYRRTTAEGQG</sequence>